<protein>
    <submittedName>
        <fullName evidence="2">ATP-binding protein</fullName>
    </submittedName>
</protein>
<dbReference type="GO" id="GO:0005524">
    <property type="term" value="F:ATP binding"/>
    <property type="evidence" value="ECO:0007669"/>
    <property type="project" value="UniProtKB-KW"/>
</dbReference>
<dbReference type="Gene3D" id="3.30.950.30">
    <property type="entry name" value="Schlafen, AAA domain"/>
    <property type="match status" value="1"/>
</dbReference>
<feature type="domain" description="Schlafen AlbA-2" evidence="1">
    <location>
        <begin position="33"/>
        <end position="139"/>
    </location>
</feature>
<dbReference type="Pfam" id="PF04326">
    <property type="entry name" value="SLFN_AlbA_2"/>
    <property type="match status" value="1"/>
</dbReference>
<accession>A0ABY8VHA0</accession>
<name>A0ABY8VHA0_9CORY</name>
<dbReference type="RefSeq" id="WP_284826436.1">
    <property type="nucleotide sequence ID" value="NZ_CP126969.1"/>
</dbReference>
<evidence type="ECO:0000313" key="2">
    <source>
        <dbReference type="EMBL" id="WIM68712.1"/>
    </source>
</evidence>
<evidence type="ECO:0000313" key="3">
    <source>
        <dbReference type="Proteomes" id="UP001225598"/>
    </source>
</evidence>
<dbReference type="InterPro" id="IPR038461">
    <property type="entry name" value="Schlafen_AlbA_2_dom_sf"/>
</dbReference>
<organism evidence="2 3">
    <name type="scientific">Corynebacterium breve</name>
    <dbReference type="NCBI Taxonomy" id="3049799"/>
    <lineage>
        <taxon>Bacteria</taxon>
        <taxon>Bacillati</taxon>
        <taxon>Actinomycetota</taxon>
        <taxon>Actinomycetes</taxon>
        <taxon>Mycobacteriales</taxon>
        <taxon>Corynebacteriaceae</taxon>
        <taxon>Corynebacterium</taxon>
    </lineage>
</organism>
<evidence type="ECO:0000259" key="1">
    <source>
        <dbReference type="Pfam" id="PF04326"/>
    </source>
</evidence>
<proteinExistence type="predicted"/>
<reference evidence="2 3" key="1">
    <citation type="submission" date="2023-05" db="EMBL/GenBank/DDBJ databases">
        <title>Corynebacterium suedekumii sp. nov. and Corynebacterium breve sp. nov. isolated from raw cow's milk.</title>
        <authorList>
            <person name="Baer M.K."/>
            <person name="Mehl L."/>
            <person name="Hellmuth R."/>
            <person name="Marke G."/>
            <person name="Lipski A."/>
        </authorList>
    </citation>
    <scope>NUCLEOTIDE SEQUENCE [LARGE SCALE GENOMIC DNA]</scope>
    <source>
        <strain evidence="2 3">R4</strain>
    </source>
</reference>
<keyword evidence="3" id="KW-1185">Reference proteome</keyword>
<keyword evidence="2" id="KW-0067">ATP-binding</keyword>
<dbReference type="PANTHER" id="PTHR30595:SF6">
    <property type="entry name" value="SCHLAFEN ALBA-2 DOMAIN-CONTAINING PROTEIN"/>
    <property type="match status" value="1"/>
</dbReference>
<keyword evidence="2" id="KW-0547">Nucleotide-binding</keyword>
<sequence>MNGDSLLLVTKSVLKSLLEVSSGGERITVKTREGTQKEFKESFSFGALPLYLRTMAAFANAKGGYIIFGVTDNPRSLKGLEGSHLDQFDNLDRAKLTDGLNEYFSPEIRWEAETFKLEGRTLGVIYVAESENKPGVTKKHSIPESRLCKRATFFIGIILARRKLSTRSSIGLLQNQGNENLSYCLNSFGT</sequence>
<gene>
    <name evidence="2" type="ORF">QP027_04820</name>
</gene>
<dbReference type="InterPro" id="IPR007421">
    <property type="entry name" value="Schlafen_AlbA_2_dom"/>
</dbReference>
<dbReference type="PANTHER" id="PTHR30595">
    <property type="entry name" value="GLPR-RELATED TRANSCRIPTIONAL REPRESSOR"/>
    <property type="match status" value="1"/>
</dbReference>
<dbReference type="EMBL" id="CP126969">
    <property type="protein sequence ID" value="WIM68712.1"/>
    <property type="molecule type" value="Genomic_DNA"/>
</dbReference>
<dbReference type="Proteomes" id="UP001225598">
    <property type="component" value="Chromosome"/>
</dbReference>